<name>A0A3S9PJ24_STRLT</name>
<dbReference type="InterPro" id="IPR008523">
    <property type="entry name" value="DUF805"/>
</dbReference>
<dbReference type="GO" id="GO:0005886">
    <property type="term" value="C:plasma membrane"/>
    <property type="evidence" value="ECO:0007669"/>
    <property type="project" value="TreeGrafter"/>
</dbReference>
<evidence type="ECO:0000313" key="3">
    <source>
        <dbReference type="Proteomes" id="UP000267900"/>
    </source>
</evidence>
<keyword evidence="1" id="KW-0812">Transmembrane</keyword>
<dbReference type="RefSeq" id="WP_126914860.1">
    <property type="nucleotide sequence ID" value="NZ_CP034587.1"/>
</dbReference>
<proteinExistence type="predicted"/>
<reference evidence="2 3" key="1">
    <citation type="submission" date="2018-12" db="EMBL/GenBank/DDBJ databases">
        <title>The whole draft genome of Streptomyce luteoverticillatus CGMCC 15060.</title>
        <authorList>
            <person name="Feng Z."/>
            <person name="Chen G."/>
            <person name="Zhang J."/>
            <person name="Zhu H."/>
            <person name="Yu X."/>
            <person name="Zhang W."/>
            <person name="Zhang X."/>
        </authorList>
    </citation>
    <scope>NUCLEOTIDE SEQUENCE [LARGE SCALE GENOMIC DNA]</scope>
    <source>
        <strain evidence="2 3">CGMCC 15060</strain>
    </source>
</reference>
<organism evidence="2 3">
    <name type="scientific">Streptomyces luteoverticillatus</name>
    <name type="common">Streptoverticillium luteoverticillatus</name>
    <dbReference type="NCBI Taxonomy" id="66425"/>
    <lineage>
        <taxon>Bacteria</taxon>
        <taxon>Bacillati</taxon>
        <taxon>Actinomycetota</taxon>
        <taxon>Actinomycetes</taxon>
        <taxon>Kitasatosporales</taxon>
        <taxon>Streptomycetaceae</taxon>
        <taxon>Streptomyces</taxon>
    </lineage>
</organism>
<dbReference type="AlphaFoldDB" id="A0A3S9PJ24"/>
<dbReference type="PANTHER" id="PTHR34980:SF2">
    <property type="entry name" value="INNER MEMBRANE PROTEIN YHAH-RELATED"/>
    <property type="match status" value="1"/>
</dbReference>
<accession>A0A3S9PJ24</accession>
<dbReference type="PANTHER" id="PTHR34980">
    <property type="entry name" value="INNER MEMBRANE PROTEIN-RELATED-RELATED"/>
    <property type="match status" value="1"/>
</dbReference>
<gene>
    <name evidence="2" type="ORF">EKH77_14880</name>
</gene>
<dbReference type="OrthoDB" id="9812349at2"/>
<dbReference type="EMBL" id="CP034587">
    <property type="protein sequence ID" value="AZQ72333.1"/>
    <property type="molecule type" value="Genomic_DNA"/>
</dbReference>
<protein>
    <submittedName>
        <fullName evidence="2">DUF805 domain-containing protein</fullName>
    </submittedName>
</protein>
<feature type="transmembrane region" description="Helical" evidence="1">
    <location>
        <begin position="23"/>
        <end position="40"/>
    </location>
</feature>
<dbReference type="Proteomes" id="UP000267900">
    <property type="component" value="Chromosome"/>
</dbReference>
<dbReference type="Pfam" id="PF05656">
    <property type="entry name" value="DUF805"/>
    <property type="match status" value="1"/>
</dbReference>
<feature type="transmembrane region" description="Helical" evidence="1">
    <location>
        <begin position="46"/>
        <end position="65"/>
    </location>
</feature>
<sequence length="124" mass="14033">MDWYIAVLKKYAVFSGRARRQEYWMFTLISTVISIVLAIADAVFGTGSLIGTVYVVAVFLPSLAATVRRLHDTDRSAWWILFGLIPVVGWIVLLVFMCLDTKPEPNEYGPSPKHVQAYPTYPTY</sequence>
<evidence type="ECO:0000256" key="1">
    <source>
        <dbReference type="SAM" id="Phobius"/>
    </source>
</evidence>
<keyword evidence="3" id="KW-1185">Reference proteome</keyword>
<evidence type="ECO:0000313" key="2">
    <source>
        <dbReference type="EMBL" id="AZQ72333.1"/>
    </source>
</evidence>
<feature type="transmembrane region" description="Helical" evidence="1">
    <location>
        <begin position="77"/>
        <end position="97"/>
    </location>
</feature>
<keyword evidence="1" id="KW-1133">Transmembrane helix</keyword>
<keyword evidence="1" id="KW-0472">Membrane</keyword>